<gene>
    <name evidence="1" type="ORF">DFR87_02465</name>
</gene>
<accession>A0A2U9IRW7</accession>
<dbReference type="STRING" id="1293036.GCA_001315825_01473"/>
<dbReference type="RefSeq" id="WP_054836621.1">
    <property type="nucleotide sequence ID" value="NZ_BBBA01000007.1"/>
</dbReference>
<protein>
    <submittedName>
        <fullName evidence="1">Uncharacterized protein</fullName>
    </submittedName>
</protein>
<evidence type="ECO:0000313" key="2">
    <source>
        <dbReference type="Proteomes" id="UP000247586"/>
    </source>
</evidence>
<reference evidence="2" key="3">
    <citation type="submission" date="2020-03" db="EMBL/GenBank/DDBJ databases">
        <title>Sequencing and Assembly of Multiple Reported Metal-Biooxidizing Members of the Extremely Thermoacidophilic Archaeal Family Sulfolobaceae.</title>
        <authorList>
            <person name="Counts J.A."/>
            <person name="Kelly R.M."/>
        </authorList>
    </citation>
    <scope>NUCLEOTIDE SEQUENCE [LARGE SCALE GENOMIC DNA]</scope>
    <source>
        <strain evidence="2">HO1-1</strain>
    </source>
</reference>
<dbReference type="InterPro" id="IPR036390">
    <property type="entry name" value="WH_DNA-bd_sf"/>
</dbReference>
<proteinExistence type="predicted"/>
<dbReference type="EMBL" id="CP029287">
    <property type="protein sequence ID" value="AWR98738.1"/>
    <property type="molecule type" value="Genomic_DNA"/>
</dbReference>
<dbReference type="SUPFAM" id="SSF46785">
    <property type="entry name" value="Winged helix' DNA-binding domain"/>
    <property type="match status" value="1"/>
</dbReference>
<dbReference type="AlphaFoldDB" id="A0A2U9IRW7"/>
<dbReference type="KEGG" id="mhk:DFR87_02465"/>
<reference evidence="1 2" key="1">
    <citation type="submission" date="2018-05" db="EMBL/GenBank/DDBJ databases">
        <title>Complete Genome Sequences of Extremely Thermoacidophilic, Metal-Mobilizing Type-Strain Members of the Archaeal Family Sulfolobaceae: Acidianus brierleyi DSM-1651T, Acidianus sulfidivorans DSM-18786T, Metallosphaera hakonensis DSM-7519T, and Metallosphaera prunae DSM-10039T.</title>
        <authorList>
            <person name="Counts J.A."/>
            <person name="Kelly R.M."/>
        </authorList>
    </citation>
    <scope>NUCLEOTIDE SEQUENCE [LARGE SCALE GENOMIC DNA]</scope>
    <source>
        <strain evidence="1 2">HO1-1</strain>
    </source>
</reference>
<evidence type="ECO:0000313" key="1">
    <source>
        <dbReference type="EMBL" id="AWR98738.1"/>
    </source>
</evidence>
<dbReference type="GeneID" id="36834169"/>
<sequence length="209" mass="23734">MSVILLDPRDIEILELMVAMLHISSYKLSKISGFPSSSVWRTLVKLKSLGLITKDGREFAITPRGLVMAYYLTKRQSIRETALQNLKDSWKYEGPIEELRSFLMSLNEFLRRFEISPMSICFNQPLSVISLMLPRAKDLDESSQHVLARFILRTFPSIVLPSGCRAVLSFDQDGEPYALAADCKEDGIHLFHKCPIINSVVKAEIKGRK</sequence>
<keyword evidence="2" id="KW-1185">Reference proteome</keyword>
<name>A0A2U9IRW7_9CREN</name>
<dbReference type="InterPro" id="IPR036388">
    <property type="entry name" value="WH-like_DNA-bd_sf"/>
</dbReference>
<reference evidence="2" key="2">
    <citation type="submission" date="2020-03" db="EMBL/GenBank/DDBJ databases">
        <title>Complete Genome Sequences of Extremely Thermoacidophilic, Metal-Mobilizing Type-Strain Members of the Archaeal Family Sulfolobaceae: Acidianus brierleyi DSM-1651T, Acidianus sulfidivorans DSM-18786T, Metallosphaera hakonensis DSM-7519T, and Metallosphaera prunae DSM-10039T.</title>
        <authorList>
            <person name="Counts J.A."/>
            <person name="Kelly R.M."/>
        </authorList>
    </citation>
    <scope>NUCLEOTIDE SEQUENCE [LARGE SCALE GENOMIC DNA]</scope>
    <source>
        <strain evidence="2">HO1-1</strain>
    </source>
</reference>
<dbReference type="Proteomes" id="UP000247586">
    <property type="component" value="Chromosome"/>
</dbReference>
<organism evidence="1 2">
    <name type="scientific">Metallosphaera hakonensis JCM 8857 = DSM 7519</name>
    <dbReference type="NCBI Taxonomy" id="1293036"/>
    <lineage>
        <taxon>Archaea</taxon>
        <taxon>Thermoproteota</taxon>
        <taxon>Thermoprotei</taxon>
        <taxon>Sulfolobales</taxon>
        <taxon>Sulfolobaceae</taxon>
        <taxon>Metallosphaera</taxon>
    </lineage>
</organism>
<dbReference type="OrthoDB" id="33094at2157"/>
<dbReference type="Gene3D" id="1.10.10.10">
    <property type="entry name" value="Winged helix-like DNA-binding domain superfamily/Winged helix DNA-binding domain"/>
    <property type="match status" value="1"/>
</dbReference>